<evidence type="ECO:0000313" key="1">
    <source>
        <dbReference type="EMBL" id="GFY51204.1"/>
    </source>
</evidence>
<sequence length="92" mass="10611">MDRILPLSTLKDTFSPSSIQEAVAEQIRGNQCHNAAWTNRCIVLAFWGKIMDPYHFPLVKDQESPALTESFMVRQSFEKEYYAKSRGNIIPF</sequence>
<organism evidence="2 3">
    <name type="scientific">Trichonephila inaurata madagascariensis</name>
    <dbReference type="NCBI Taxonomy" id="2747483"/>
    <lineage>
        <taxon>Eukaryota</taxon>
        <taxon>Metazoa</taxon>
        <taxon>Ecdysozoa</taxon>
        <taxon>Arthropoda</taxon>
        <taxon>Chelicerata</taxon>
        <taxon>Arachnida</taxon>
        <taxon>Araneae</taxon>
        <taxon>Araneomorphae</taxon>
        <taxon>Entelegynae</taxon>
        <taxon>Araneoidea</taxon>
        <taxon>Nephilidae</taxon>
        <taxon>Trichonephila</taxon>
        <taxon>Trichonephila inaurata</taxon>
    </lineage>
</organism>
<reference evidence="2" key="1">
    <citation type="submission" date="2020-08" db="EMBL/GenBank/DDBJ databases">
        <title>Multicomponent nature underlies the extraordinary mechanical properties of spider dragline silk.</title>
        <authorList>
            <person name="Kono N."/>
            <person name="Nakamura H."/>
            <person name="Mori M."/>
            <person name="Yoshida Y."/>
            <person name="Ohtoshi R."/>
            <person name="Malay A.D."/>
            <person name="Moran D.A.P."/>
            <person name="Tomita M."/>
            <person name="Numata K."/>
            <person name="Arakawa K."/>
        </authorList>
    </citation>
    <scope>NUCLEOTIDE SEQUENCE</scope>
</reference>
<dbReference type="EMBL" id="BMAV01007930">
    <property type="protein sequence ID" value="GFY51204.1"/>
    <property type="molecule type" value="Genomic_DNA"/>
</dbReference>
<keyword evidence="3" id="KW-1185">Reference proteome</keyword>
<dbReference type="AlphaFoldDB" id="A0A8X6YMU4"/>
<proteinExistence type="predicted"/>
<evidence type="ECO:0000313" key="2">
    <source>
        <dbReference type="EMBL" id="GFY72464.1"/>
    </source>
</evidence>
<evidence type="ECO:0000313" key="3">
    <source>
        <dbReference type="Proteomes" id="UP000886998"/>
    </source>
</evidence>
<protein>
    <submittedName>
        <fullName evidence="2">Uncharacterized protein</fullName>
    </submittedName>
</protein>
<accession>A0A8X6YMU4</accession>
<name>A0A8X6YMU4_9ARAC</name>
<dbReference type="EMBL" id="BMAV01019458">
    <property type="protein sequence ID" value="GFY72464.1"/>
    <property type="molecule type" value="Genomic_DNA"/>
</dbReference>
<comment type="caution">
    <text evidence="2">The sequence shown here is derived from an EMBL/GenBank/DDBJ whole genome shotgun (WGS) entry which is preliminary data.</text>
</comment>
<dbReference type="Proteomes" id="UP000886998">
    <property type="component" value="Unassembled WGS sequence"/>
</dbReference>
<dbReference type="OrthoDB" id="6470111at2759"/>
<gene>
    <name evidence="2" type="ORF">TNIN_129431</name>
    <name evidence="1" type="ORF">TNIN_66071</name>
</gene>